<evidence type="ECO:0000259" key="4">
    <source>
        <dbReference type="PROSITE" id="PS50106"/>
    </source>
</evidence>
<dbReference type="Gene3D" id="2.40.10.120">
    <property type="match status" value="1"/>
</dbReference>
<keyword evidence="3" id="KW-0732">Signal</keyword>
<feature type="chain" id="PRO_5012082301" description="PDZ domain-containing protein" evidence="3">
    <location>
        <begin position="27"/>
        <end position="364"/>
    </location>
</feature>
<dbReference type="EMBL" id="NOZQ01000209">
    <property type="protein sequence ID" value="OYD13995.1"/>
    <property type="molecule type" value="Genomic_DNA"/>
</dbReference>
<keyword evidence="2" id="KW-0378">Hydrolase</keyword>
<sequence>MFKKICLYNLYFFLFLALTVPLSVDCSEVESLTNSRRTAIVVAAERVSPAVVSVSVLKKELVRAAPMFRDPFFDYFFSGPLYERTVKGLGSGFIVSEDGFILTNEHVVEGAEVVKITLSCGEEYDAKVIGTSKKVDLAVLKIEGKNLPVTSLGNSNSLLIGEWAIAIGNPFGFLLENPEPTVSCGVISGIKRNIRSQIEDRVYRNMVQTDAAINPGNSGGPLVNADGKVIGINTFIFSKSGGSIGIGFAIPINTAKETMREILRGEGQKPWIGLQVESLNPVMALALGSPITEGAIVASVDRGSPAEGVGFEAGDIIYGMGKKEVASKGDFDSIASNLKSGDRIKLYIVRNGQRYEVKMTVGKR</sequence>
<accession>A0A235BR14</accession>
<evidence type="ECO:0000313" key="6">
    <source>
        <dbReference type="Proteomes" id="UP000215215"/>
    </source>
</evidence>
<proteinExistence type="predicted"/>
<dbReference type="Pfam" id="PF13365">
    <property type="entry name" value="Trypsin_2"/>
    <property type="match status" value="1"/>
</dbReference>
<name>A0A235BR14_UNCW3</name>
<feature type="signal peptide" evidence="3">
    <location>
        <begin position="1"/>
        <end position="26"/>
    </location>
</feature>
<dbReference type="GO" id="GO:0004252">
    <property type="term" value="F:serine-type endopeptidase activity"/>
    <property type="evidence" value="ECO:0007669"/>
    <property type="project" value="InterPro"/>
</dbReference>
<protein>
    <recommendedName>
        <fullName evidence="4">PDZ domain-containing protein</fullName>
    </recommendedName>
</protein>
<feature type="domain" description="PDZ" evidence="4">
    <location>
        <begin position="259"/>
        <end position="352"/>
    </location>
</feature>
<dbReference type="PRINTS" id="PR00834">
    <property type="entry name" value="PROTEASES2C"/>
</dbReference>
<evidence type="ECO:0000256" key="3">
    <source>
        <dbReference type="SAM" id="SignalP"/>
    </source>
</evidence>
<dbReference type="Pfam" id="PF13180">
    <property type="entry name" value="PDZ_2"/>
    <property type="match status" value="1"/>
</dbReference>
<organism evidence="5 6">
    <name type="scientific">candidate division WOR-3 bacterium JGI_Cruoil_03_44_89</name>
    <dbReference type="NCBI Taxonomy" id="1973748"/>
    <lineage>
        <taxon>Bacteria</taxon>
        <taxon>Bacteria division WOR-3</taxon>
    </lineage>
</organism>
<dbReference type="SUPFAM" id="SSF50494">
    <property type="entry name" value="Trypsin-like serine proteases"/>
    <property type="match status" value="1"/>
</dbReference>
<dbReference type="InterPro" id="IPR036034">
    <property type="entry name" value="PDZ_sf"/>
</dbReference>
<evidence type="ECO:0000256" key="2">
    <source>
        <dbReference type="ARBA" id="ARBA00022801"/>
    </source>
</evidence>
<dbReference type="PANTHER" id="PTHR43343">
    <property type="entry name" value="PEPTIDASE S12"/>
    <property type="match status" value="1"/>
</dbReference>
<dbReference type="InterPro" id="IPR001940">
    <property type="entry name" value="Peptidase_S1C"/>
</dbReference>
<comment type="caution">
    <text evidence="5">The sequence shown here is derived from an EMBL/GenBank/DDBJ whole genome shotgun (WGS) entry which is preliminary data.</text>
</comment>
<dbReference type="InterPro" id="IPR009003">
    <property type="entry name" value="Peptidase_S1_PA"/>
</dbReference>
<dbReference type="InterPro" id="IPR051201">
    <property type="entry name" value="Chloro_Bact_Ser_Proteases"/>
</dbReference>
<evidence type="ECO:0000256" key="1">
    <source>
        <dbReference type="ARBA" id="ARBA00022670"/>
    </source>
</evidence>
<dbReference type="InterPro" id="IPR001478">
    <property type="entry name" value="PDZ"/>
</dbReference>
<dbReference type="SMART" id="SM00228">
    <property type="entry name" value="PDZ"/>
    <property type="match status" value="1"/>
</dbReference>
<gene>
    <name evidence="5" type="ORF">CH333_09300</name>
</gene>
<dbReference type="GO" id="GO:0006508">
    <property type="term" value="P:proteolysis"/>
    <property type="evidence" value="ECO:0007669"/>
    <property type="project" value="UniProtKB-KW"/>
</dbReference>
<dbReference type="Gene3D" id="2.30.42.10">
    <property type="match status" value="1"/>
</dbReference>
<evidence type="ECO:0000313" key="5">
    <source>
        <dbReference type="EMBL" id="OYD13995.1"/>
    </source>
</evidence>
<dbReference type="Proteomes" id="UP000215215">
    <property type="component" value="Unassembled WGS sequence"/>
</dbReference>
<dbReference type="AlphaFoldDB" id="A0A235BR14"/>
<dbReference type="SUPFAM" id="SSF50156">
    <property type="entry name" value="PDZ domain-like"/>
    <property type="match status" value="1"/>
</dbReference>
<reference evidence="5 6" key="1">
    <citation type="submission" date="2017-07" db="EMBL/GenBank/DDBJ databases">
        <title>Recovery of genomes from metagenomes via a dereplication, aggregation, and scoring strategy.</title>
        <authorList>
            <person name="Sieber C.M."/>
            <person name="Probst A.J."/>
            <person name="Sharrar A."/>
            <person name="Thomas B.C."/>
            <person name="Hess M."/>
            <person name="Tringe S.G."/>
            <person name="Banfield J.F."/>
        </authorList>
    </citation>
    <scope>NUCLEOTIDE SEQUENCE [LARGE SCALE GENOMIC DNA]</scope>
    <source>
        <strain evidence="5">JGI_Cruoil_03_44_89</strain>
    </source>
</reference>
<dbReference type="PANTHER" id="PTHR43343:SF3">
    <property type="entry name" value="PROTEASE DO-LIKE 8, CHLOROPLASTIC"/>
    <property type="match status" value="1"/>
</dbReference>
<dbReference type="PROSITE" id="PS50106">
    <property type="entry name" value="PDZ"/>
    <property type="match status" value="1"/>
</dbReference>
<keyword evidence="1" id="KW-0645">Protease</keyword>